<dbReference type="EMBL" id="GGEC01020558">
    <property type="protein sequence ID" value="MBX01042.1"/>
    <property type="molecule type" value="Transcribed_RNA"/>
</dbReference>
<proteinExistence type="predicted"/>
<evidence type="ECO:0000313" key="1">
    <source>
        <dbReference type="EMBL" id="MBX01042.1"/>
    </source>
</evidence>
<accession>A0A2P2K5P8</accession>
<protein>
    <submittedName>
        <fullName evidence="1">Uncharacterized protein</fullName>
    </submittedName>
</protein>
<dbReference type="AlphaFoldDB" id="A0A2P2K5P8"/>
<sequence length="58" mass="6923">MRKISNMSTICYWTSILQLETLLLNCTSRFPTLHQWKDCQSMTALRKSHVHIFFVCLF</sequence>
<name>A0A2P2K5P8_RHIMU</name>
<reference evidence="1" key="1">
    <citation type="submission" date="2018-02" db="EMBL/GenBank/DDBJ databases">
        <title>Rhizophora mucronata_Transcriptome.</title>
        <authorList>
            <person name="Meera S.P."/>
            <person name="Sreeshan A."/>
            <person name="Augustine A."/>
        </authorList>
    </citation>
    <scope>NUCLEOTIDE SEQUENCE</scope>
    <source>
        <tissue evidence="1">Leaf</tissue>
    </source>
</reference>
<organism evidence="1">
    <name type="scientific">Rhizophora mucronata</name>
    <name type="common">Asiatic mangrove</name>
    <dbReference type="NCBI Taxonomy" id="61149"/>
    <lineage>
        <taxon>Eukaryota</taxon>
        <taxon>Viridiplantae</taxon>
        <taxon>Streptophyta</taxon>
        <taxon>Embryophyta</taxon>
        <taxon>Tracheophyta</taxon>
        <taxon>Spermatophyta</taxon>
        <taxon>Magnoliopsida</taxon>
        <taxon>eudicotyledons</taxon>
        <taxon>Gunneridae</taxon>
        <taxon>Pentapetalae</taxon>
        <taxon>rosids</taxon>
        <taxon>fabids</taxon>
        <taxon>Malpighiales</taxon>
        <taxon>Rhizophoraceae</taxon>
        <taxon>Rhizophora</taxon>
    </lineage>
</organism>